<feature type="transmembrane region" description="Helical" evidence="4">
    <location>
        <begin position="319"/>
        <end position="339"/>
    </location>
</feature>
<dbReference type="PANTHER" id="PTHR11360">
    <property type="entry name" value="MONOCARBOXYLATE TRANSPORTER"/>
    <property type="match status" value="1"/>
</dbReference>
<feature type="transmembrane region" description="Helical" evidence="4">
    <location>
        <begin position="471"/>
        <end position="489"/>
    </location>
</feature>
<evidence type="ECO:0000256" key="2">
    <source>
        <dbReference type="ARBA" id="ARBA00006727"/>
    </source>
</evidence>
<feature type="compositionally biased region" description="Polar residues" evidence="3">
    <location>
        <begin position="41"/>
        <end position="61"/>
    </location>
</feature>
<name>A0A1E3QZY5_9ASCO</name>
<dbReference type="InterPro" id="IPR011701">
    <property type="entry name" value="MFS"/>
</dbReference>
<feature type="transmembrane region" description="Helical" evidence="4">
    <location>
        <begin position="292"/>
        <end position="313"/>
    </location>
</feature>
<feature type="transmembrane region" description="Helical" evidence="4">
    <location>
        <begin position="351"/>
        <end position="371"/>
    </location>
</feature>
<dbReference type="GeneID" id="30145671"/>
<dbReference type="PANTHER" id="PTHR11360:SF315">
    <property type="entry name" value="TRANSPORTER MCH2-RELATED"/>
    <property type="match status" value="1"/>
</dbReference>
<comment type="subcellular location">
    <subcellularLocation>
        <location evidence="1">Membrane</location>
        <topology evidence="1">Multi-pass membrane protein</topology>
    </subcellularLocation>
</comment>
<evidence type="ECO:0008006" key="7">
    <source>
        <dbReference type="Google" id="ProtNLM"/>
    </source>
</evidence>
<keyword evidence="4" id="KW-0472">Membrane</keyword>
<evidence type="ECO:0000313" key="6">
    <source>
        <dbReference type="Proteomes" id="UP000094336"/>
    </source>
</evidence>
<feature type="transmembrane region" description="Helical" evidence="4">
    <location>
        <begin position="495"/>
        <end position="514"/>
    </location>
</feature>
<comment type="similarity">
    <text evidence="2">Belongs to the major facilitator superfamily. Monocarboxylate porter (TC 2.A.1.13) family.</text>
</comment>
<accession>A0A1E3QZY5</accession>
<dbReference type="GO" id="GO:0022857">
    <property type="term" value="F:transmembrane transporter activity"/>
    <property type="evidence" value="ECO:0007669"/>
    <property type="project" value="InterPro"/>
</dbReference>
<proteinExistence type="inferred from homology"/>
<feature type="region of interest" description="Disordered" evidence="3">
    <location>
        <begin position="37"/>
        <end position="61"/>
    </location>
</feature>
<protein>
    <recommendedName>
        <fullName evidence="7">Major facilitator superfamily (MFS) profile domain-containing protein</fullName>
    </recommendedName>
</protein>
<feature type="transmembrane region" description="Helical" evidence="4">
    <location>
        <begin position="230"/>
        <end position="257"/>
    </location>
</feature>
<feature type="transmembrane region" description="Helical" evidence="4">
    <location>
        <begin position="526"/>
        <end position="550"/>
    </location>
</feature>
<dbReference type="InterPro" id="IPR036259">
    <property type="entry name" value="MFS_trans_sf"/>
</dbReference>
<dbReference type="Pfam" id="PF07690">
    <property type="entry name" value="MFS_1"/>
    <property type="match status" value="1"/>
</dbReference>
<organism evidence="5 6">
    <name type="scientific">Babjeviella inositovora NRRL Y-12698</name>
    <dbReference type="NCBI Taxonomy" id="984486"/>
    <lineage>
        <taxon>Eukaryota</taxon>
        <taxon>Fungi</taxon>
        <taxon>Dikarya</taxon>
        <taxon>Ascomycota</taxon>
        <taxon>Saccharomycotina</taxon>
        <taxon>Pichiomycetes</taxon>
        <taxon>Serinales incertae sedis</taxon>
        <taxon>Babjeviella</taxon>
    </lineage>
</organism>
<dbReference type="AlphaFoldDB" id="A0A1E3QZY5"/>
<feature type="transmembrane region" description="Helical" evidence="4">
    <location>
        <begin position="562"/>
        <end position="583"/>
    </location>
</feature>
<feature type="transmembrane region" description="Helical" evidence="4">
    <location>
        <begin position="263"/>
        <end position="280"/>
    </location>
</feature>
<evidence type="ECO:0000256" key="4">
    <source>
        <dbReference type="SAM" id="Phobius"/>
    </source>
</evidence>
<keyword evidence="4" id="KW-0812">Transmembrane</keyword>
<feature type="transmembrane region" description="Helical" evidence="4">
    <location>
        <begin position="189"/>
        <end position="218"/>
    </location>
</feature>
<keyword evidence="6" id="KW-1185">Reference proteome</keyword>
<dbReference type="OrthoDB" id="2213137at2759"/>
<dbReference type="Proteomes" id="UP000094336">
    <property type="component" value="Unassembled WGS sequence"/>
</dbReference>
<dbReference type="RefSeq" id="XP_018988578.1">
    <property type="nucleotide sequence ID" value="XM_019127818.1"/>
</dbReference>
<reference evidence="6" key="1">
    <citation type="submission" date="2016-05" db="EMBL/GenBank/DDBJ databases">
        <title>Comparative genomics of biotechnologically important yeasts.</title>
        <authorList>
            <consortium name="DOE Joint Genome Institute"/>
            <person name="Riley R."/>
            <person name="Haridas S."/>
            <person name="Wolfe K.H."/>
            <person name="Lopes M.R."/>
            <person name="Hittinger C.T."/>
            <person name="Goker M."/>
            <person name="Salamov A."/>
            <person name="Wisecaver J."/>
            <person name="Long T.M."/>
            <person name="Aerts A.L."/>
            <person name="Barry K."/>
            <person name="Choi C."/>
            <person name="Clum A."/>
            <person name="Coughlan A.Y."/>
            <person name="Deshpande S."/>
            <person name="Douglass A.P."/>
            <person name="Hanson S.J."/>
            <person name="Klenk H.-P."/>
            <person name="Labutti K."/>
            <person name="Lapidus A."/>
            <person name="Lindquist E."/>
            <person name="Lipzen A."/>
            <person name="Meier-Kolthoff J.P."/>
            <person name="Ohm R.A."/>
            <person name="Otillar R.P."/>
            <person name="Pangilinan J."/>
            <person name="Peng Y."/>
            <person name="Rokas A."/>
            <person name="Rosa C.A."/>
            <person name="Scheuner C."/>
            <person name="Sibirny A.A."/>
            <person name="Slot J.C."/>
            <person name="Stielow J.B."/>
            <person name="Sun H."/>
            <person name="Kurtzman C.P."/>
            <person name="Blackwell M."/>
            <person name="Grigoriev I.V."/>
            <person name="Jeffries T.W."/>
        </authorList>
    </citation>
    <scope>NUCLEOTIDE SEQUENCE [LARGE SCALE GENOMIC DNA]</scope>
    <source>
        <strain evidence="6">NRRL Y-12698</strain>
    </source>
</reference>
<dbReference type="GO" id="GO:0016020">
    <property type="term" value="C:membrane"/>
    <property type="evidence" value="ECO:0007669"/>
    <property type="project" value="UniProtKB-SubCell"/>
</dbReference>
<dbReference type="SUPFAM" id="SSF103473">
    <property type="entry name" value="MFS general substrate transporter"/>
    <property type="match status" value="1"/>
</dbReference>
<dbReference type="InterPro" id="IPR050327">
    <property type="entry name" value="Proton-linked_MCT"/>
</dbReference>
<evidence type="ECO:0000256" key="3">
    <source>
        <dbReference type="SAM" id="MobiDB-lite"/>
    </source>
</evidence>
<dbReference type="Gene3D" id="1.20.1250.20">
    <property type="entry name" value="MFS general substrate transporter like domains"/>
    <property type="match status" value="2"/>
</dbReference>
<keyword evidence="4" id="KW-1133">Transmembrane helix</keyword>
<gene>
    <name evidence="5" type="ORF">BABINDRAFT_159685</name>
</gene>
<evidence type="ECO:0000313" key="5">
    <source>
        <dbReference type="EMBL" id="ODQ83250.1"/>
    </source>
</evidence>
<dbReference type="EMBL" id="KV454426">
    <property type="protein sequence ID" value="ODQ83250.1"/>
    <property type="molecule type" value="Genomic_DNA"/>
</dbReference>
<feature type="transmembrane region" description="Helical" evidence="4">
    <location>
        <begin position="413"/>
        <end position="433"/>
    </location>
</feature>
<sequence length="659" mass="72384">MNHTTDKDIESILLEASSASNVALPNQVPTQFYAEADTHSTETAPQPRPRSQSNASRYTNTDAKSMYSARSDFGHIISRTNTAHSNPVARAITQLVEAVRDDNIITEKQHASEEMVIPDTGLNIIEKQVTRQITRHTDCDVATTGFSSGVDRRNSDPETRIEYHGTEEKDSLSDEAVFDPTNGAPDGGYSWVIAVCCCFLSSATWGANASYGVFLNYFISSNYFPGATDFDFAMIGGLVIGISTAFAPFVFILVSYIGLKPTMLLGVSIQTCGYILAGFVKTKAGLYCTQGMMIGLSFGMIFTSSIAILPNWFYYKRSIAAGMTVSGSGLGGVIFSLSANSLMQRTGSHRWPLIMVGLVTCAICVTCIVLIQEHPKTSPKYKSKAPRPGLWPTIQVVLNPRIVLNVEVTLVGLWFMCCNVGYITLLFSMSAYASSVGLTHQQGSNLTAIMNVGQFVGRPTMGHFSDRFGRINFSLMISFTVGVLIFAYWVNADTYGSLIGFALLTGFTVGIGAVNNQPLAVDASGLEMFPAAFSYLSWIISPLLAFSEVIALKLKKPQLSRPFLYCQIMTGCFIMLGCLLLMLMRELKITRVIVQRKGALEEHIRVHTFAEGSIQSGKELQELTPEEIETNERRLHKYEFLLRGGVKGYLTRMFYPIKV</sequence>
<evidence type="ECO:0000256" key="1">
    <source>
        <dbReference type="ARBA" id="ARBA00004141"/>
    </source>
</evidence>